<feature type="compositionally biased region" description="Low complexity" evidence="1">
    <location>
        <begin position="53"/>
        <end position="79"/>
    </location>
</feature>
<dbReference type="Gene3D" id="3.10.129.10">
    <property type="entry name" value="Hotdog Thioesterase"/>
    <property type="match status" value="1"/>
</dbReference>
<accession>A0A2X0MB51</accession>
<proteinExistence type="predicted"/>
<dbReference type="EMBL" id="FQNC01000047">
    <property type="protein sequence ID" value="SGY76857.1"/>
    <property type="molecule type" value="Genomic_DNA"/>
</dbReference>
<dbReference type="CDD" id="cd03443">
    <property type="entry name" value="PaaI_thioesterase"/>
    <property type="match status" value="1"/>
</dbReference>
<keyword evidence="4" id="KW-1185">Reference proteome</keyword>
<dbReference type="PANTHER" id="PTHR47260:SF1">
    <property type="entry name" value="UPF0644 PROTEIN PB2B4.06"/>
    <property type="match status" value="1"/>
</dbReference>
<organism evidence="3 4">
    <name type="scientific">Microbotryum silenes-dioicae</name>
    <dbReference type="NCBI Taxonomy" id="796604"/>
    <lineage>
        <taxon>Eukaryota</taxon>
        <taxon>Fungi</taxon>
        <taxon>Dikarya</taxon>
        <taxon>Basidiomycota</taxon>
        <taxon>Pucciniomycotina</taxon>
        <taxon>Microbotryomycetes</taxon>
        <taxon>Microbotryales</taxon>
        <taxon>Microbotryaceae</taxon>
        <taxon>Microbotryum</taxon>
    </lineage>
</organism>
<dbReference type="InterPro" id="IPR029069">
    <property type="entry name" value="HotDog_dom_sf"/>
</dbReference>
<feature type="region of interest" description="Disordered" evidence="1">
    <location>
        <begin position="1"/>
        <end position="79"/>
    </location>
</feature>
<sequence>MSARRNATLFGPSMVRPHALRPQLFSGNDPEARAQLSATSTSSHKLRARSLATSSHPFPSTSTSSPSSTSSRFAPRRPSSSRTFLSLATGLVLGSALALTLPRPRLLSLIFPNPTPLPHAADSEEGRLETQRIEKELQALPIVKQLREAQVPAAQGYANPLIAQDVFPTHVETSPTGIADRAPPRDSSLAPKYRESRPYAAANAGPHSLSGFTLKGPSKFAIPPLAFTSKDNKEAVFLMHLGRGLCGHEGVVHGGLLATVLDESLAWTVKIELYSWVISQALQLLPSNIGVTATLSLSYKKPTFADQFVVIRTEFVRQEGRKVWVKGQIEDLEGMVLVQAEALFVEPKMAKFLSSSSVREHLK</sequence>
<reference evidence="3 4" key="1">
    <citation type="submission" date="2016-11" db="EMBL/GenBank/DDBJ databases">
        <authorList>
            <person name="Jaros S."/>
            <person name="Januszkiewicz K."/>
            <person name="Wedrychowicz H."/>
        </authorList>
    </citation>
    <scope>NUCLEOTIDE SEQUENCE [LARGE SCALE GENOMIC DNA]</scope>
</reference>
<dbReference type="AlphaFoldDB" id="A0A2X0MB51"/>
<dbReference type="Proteomes" id="UP000249464">
    <property type="component" value="Unassembled WGS sequence"/>
</dbReference>
<dbReference type="PANTHER" id="PTHR47260">
    <property type="entry name" value="UPF0644 PROTEIN PB2B4.06"/>
    <property type="match status" value="1"/>
</dbReference>
<protein>
    <submittedName>
        <fullName evidence="3">BQ5605_C005g03522 protein</fullName>
    </submittedName>
</protein>
<gene>
    <name evidence="3" type="primary">BQ5605_C005g03522</name>
    <name evidence="3" type="ORF">BQ5605_C005G03522</name>
</gene>
<evidence type="ECO:0000313" key="3">
    <source>
        <dbReference type="EMBL" id="SGY76857.1"/>
    </source>
</evidence>
<evidence type="ECO:0000256" key="1">
    <source>
        <dbReference type="SAM" id="MobiDB-lite"/>
    </source>
</evidence>
<name>A0A2X0MB51_9BASI</name>
<dbReference type="STRING" id="796604.A0A2X0MB51"/>
<dbReference type="Pfam" id="PF03061">
    <property type="entry name" value="4HBT"/>
    <property type="match status" value="1"/>
</dbReference>
<dbReference type="SUPFAM" id="SSF54637">
    <property type="entry name" value="Thioesterase/thiol ester dehydrase-isomerase"/>
    <property type="match status" value="1"/>
</dbReference>
<dbReference type="InterPro" id="IPR052061">
    <property type="entry name" value="PTE-AB_protein"/>
</dbReference>
<dbReference type="InterPro" id="IPR006683">
    <property type="entry name" value="Thioestr_dom"/>
</dbReference>
<evidence type="ECO:0000259" key="2">
    <source>
        <dbReference type="Pfam" id="PF03061"/>
    </source>
</evidence>
<feature type="domain" description="Thioesterase" evidence="2">
    <location>
        <begin position="250"/>
        <end position="336"/>
    </location>
</feature>
<evidence type="ECO:0000313" key="4">
    <source>
        <dbReference type="Proteomes" id="UP000249464"/>
    </source>
</evidence>